<dbReference type="EMBL" id="JBHSNC010000010">
    <property type="protein sequence ID" value="MFC5528373.1"/>
    <property type="molecule type" value="Genomic_DNA"/>
</dbReference>
<evidence type="ECO:0000256" key="4">
    <source>
        <dbReference type="PROSITE-ProRule" id="PRU00335"/>
    </source>
</evidence>
<protein>
    <submittedName>
        <fullName evidence="6">TetR/AcrR family transcriptional regulator</fullName>
    </submittedName>
</protein>
<feature type="DNA-binding region" description="H-T-H motif" evidence="4">
    <location>
        <begin position="28"/>
        <end position="47"/>
    </location>
</feature>
<feature type="domain" description="HTH tetR-type" evidence="5">
    <location>
        <begin position="5"/>
        <end position="65"/>
    </location>
</feature>
<dbReference type="Proteomes" id="UP001596108">
    <property type="component" value="Unassembled WGS sequence"/>
</dbReference>
<dbReference type="SUPFAM" id="SSF48498">
    <property type="entry name" value="Tetracyclin repressor-like, C-terminal domain"/>
    <property type="match status" value="1"/>
</dbReference>
<dbReference type="InterPro" id="IPR036271">
    <property type="entry name" value="Tet_transcr_reg_TetR-rel_C_sf"/>
</dbReference>
<dbReference type="PANTHER" id="PTHR47506">
    <property type="entry name" value="TRANSCRIPTIONAL REGULATORY PROTEIN"/>
    <property type="match status" value="1"/>
</dbReference>
<proteinExistence type="predicted"/>
<reference evidence="7" key="1">
    <citation type="journal article" date="2019" name="Int. J. Syst. Evol. Microbiol.">
        <title>The Global Catalogue of Microorganisms (GCM) 10K type strain sequencing project: providing services to taxonomists for standard genome sequencing and annotation.</title>
        <authorList>
            <consortium name="The Broad Institute Genomics Platform"/>
            <consortium name="The Broad Institute Genome Sequencing Center for Infectious Disease"/>
            <person name="Wu L."/>
            <person name="Ma J."/>
        </authorList>
    </citation>
    <scope>NUCLEOTIDE SEQUENCE [LARGE SCALE GENOMIC DNA]</scope>
    <source>
        <strain evidence="7">CGMCC 1.18578</strain>
    </source>
</reference>
<dbReference type="Pfam" id="PF16925">
    <property type="entry name" value="TetR_C_13"/>
    <property type="match status" value="1"/>
</dbReference>
<dbReference type="InterPro" id="IPR009057">
    <property type="entry name" value="Homeodomain-like_sf"/>
</dbReference>
<evidence type="ECO:0000313" key="6">
    <source>
        <dbReference type="EMBL" id="MFC5528373.1"/>
    </source>
</evidence>
<sequence length="197" mass="22069">MSKGLDTRNMIIKKSAELFNRKGYTGSAMSDVMQITGLEKGGIYRHFKNKDELAFESFEFAINVLRKRYQAAYAQEKTITGKLIAVLSVYANIAEDPPLAGGCPLLNTAIDTDDTHPMLSQKAQKAMDEWLGFLESILQQGMESGDFRKDIDVSEVAVFLTSAFEGSVMMGKLYGKSQYVKMYLNQLYHYLNSCVVN</sequence>
<dbReference type="Pfam" id="PF00440">
    <property type="entry name" value="TetR_N"/>
    <property type="match status" value="1"/>
</dbReference>
<keyword evidence="3" id="KW-0804">Transcription</keyword>
<dbReference type="InterPro" id="IPR011075">
    <property type="entry name" value="TetR_C"/>
</dbReference>
<evidence type="ECO:0000256" key="3">
    <source>
        <dbReference type="ARBA" id="ARBA00023163"/>
    </source>
</evidence>
<dbReference type="RefSeq" id="WP_378110206.1">
    <property type="nucleotide sequence ID" value="NZ_JBHSNC010000010.1"/>
</dbReference>
<dbReference type="PROSITE" id="PS50977">
    <property type="entry name" value="HTH_TETR_2"/>
    <property type="match status" value="1"/>
</dbReference>
<dbReference type="PANTHER" id="PTHR47506:SF3">
    <property type="entry name" value="HTH-TYPE TRANSCRIPTIONAL REGULATOR LMRA"/>
    <property type="match status" value="1"/>
</dbReference>
<dbReference type="InterPro" id="IPR001647">
    <property type="entry name" value="HTH_TetR"/>
</dbReference>
<keyword evidence="1" id="KW-0805">Transcription regulation</keyword>
<organism evidence="6 7">
    <name type="scientific">Cohnella yongneupensis</name>
    <dbReference type="NCBI Taxonomy" id="425006"/>
    <lineage>
        <taxon>Bacteria</taxon>
        <taxon>Bacillati</taxon>
        <taxon>Bacillota</taxon>
        <taxon>Bacilli</taxon>
        <taxon>Bacillales</taxon>
        <taxon>Paenibacillaceae</taxon>
        <taxon>Cohnella</taxon>
    </lineage>
</organism>
<dbReference type="SUPFAM" id="SSF46689">
    <property type="entry name" value="Homeodomain-like"/>
    <property type="match status" value="1"/>
</dbReference>
<name>A0ABW0QU87_9BACL</name>
<dbReference type="Gene3D" id="1.10.357.10">
    <property type="entry name" value="Tetracycline Repressor, domain 2"/>
    <property type="match status" value="1"/>
</dbReference>
<keyword evidence="2 4" id="KW-0238">DNA-binding</keyword>
<evidence type="ECO:0000256" key="1">
    <source>
        <dbReference type="ARBA" id="ARBA00023015"/>
    </source>
</evidence>
<keyword evidence="7" id="KW-1185">Reference proteome</keyword>
<evidence type="ECO:0000256" key="2">
    <source>
        <dbReference type="ARBA" id="ARBA00023125"/>
    </source>
</evidence>
<evidence type="ECO:0000313" key="7">
    <source>
        <dbReference type="Proteomes" id="UP001596108"/>
    </source>
</evidence>
<comment type="caution">
    <text evidence="6">The sequence shown here is derived from an EMBL/GenBank/DDBJ whole genome shotgun (WGS) entry which is preliminary data.</text>
</comment>
<accession>A0ABW0QU87</accession>
<dbReference type="PRINTS" id="PR00455">
    <property type="entry name" value="HTHTETR"/>
</dbReference>
<evidence type="ECO:0000259" key="5">
    <source>
        <dbReference type="PROSITE" id="PS50977"/>
    </source>
</evidence>
<gene>
    <name evidence="6" type="ORF">ACFPQ4_02770</name>
</gene>